<dbReference type="PANTHER" id="PTHR21740">
    <property type="entry name" value="NCK-ASSOCIATED PROTEIN 5"/>
    <property type="match status" value="1"/>
</dbReference>
<feature type="coiled-coil region" evidence="1">
    <location>
        <begin position="232"/>
        <end position="308"/>
    </location>
</feature>
<feature type="compositionally biased region" description="Polar residues" evidence="2">
    <location>
        <begin position="1122"/>
        <end position="1141"/>
    </location>
</feature>
<dbReference type="STRING" id="43700.ENSMALP00000028407"/>
<feature type="region of interest" description="Disordered" evidence="2">
    <location>
        <begin position="1179"/>
        <end position="1213"/>
    </location>
</feature>
<dbReference type="GO" id="GO:0035371">
    <property type="term" value="C:microtubule plus-end"/>
    <property type="evidence" value="ECO:0007669"/>
    <property type="project" value="TreeGrafter"/>
</dbReference>
<feature type="compositionally biased region" description="Basic and acidic residues" evidence="2">
    <location>
        <begin position="1823"/>
        <end position="1840"/>
    </location>
</feature>
<feature type="region of interest" description="Disordered" evidence="2">
    <location>
        <begin position="1328"/>
        <end position="1370"/>
    </location>
</feature>
<feature type="compositionally biased region" description="Basic and acidic residues" evidence="2">
    <location>
        <begin position="1884"/>
        <end position="1895"/>
    </location>
</feature>
<feature type="compositionally biased region" description="Low complexity" evidence="2">
    <location>
        <begin position="1783"/>
        <end position="1797"/>
    </location>
</feature>
<feature type="compositionally biased region" description="Polar residues" evidence="2">
    <location>
        <begin position="8"/>
        <end position="20"/>
    </location>
</feature>
<evidence type="ECO:0000256" key="2">
    <source>
        <dbReference type="SAM" id="MobiDB-lite"/>
    </source>
</evidence>
<feature type="compositionally biased region" description="Basic and acidic residues" evidence="2">
    <location>
        <begin position="1566"/>
        <end position="1585"/>
    </location>
</feature>
<accession>A0A3Q3R7N2</accession>
<feature type="compositionally biased region" description="Basic and acidic residues" evidence="2">
    <location>
        <begin position="200"/>
        <end position="209"/>
    </location>
</feature>
<feature type="region of interest" description="Disordered" evidence="2">
    <location>
        <begin position="504"/>
        <end position="528"/>
    </location>
</feature>
<feature type="compositionally biased region" description="Basic and acidic residues" evidence="2">
    <location>
        <begin position="1541"/>
        <end position="1556"/>
    </location>
</feature>
<feature type="compositionally biased region" description="Polar residues" evidence="2">
    <location>
        <begin position="1328"/>
        <end position="1352"/>
    </location>
</feature>
<feature type="region of interest" description="Disordered" evidence="2">
    <location>
        <begin position="1"/>
        <end position="20"/>
    </location>
</feature>
<feature type="compositionally biased region" description="Polar residues" evidence="2">
    <location>
        <begin position="790"/>
        <end position="803"/>
    </location>
</feature>
<keyword evidence="5" id="KW-1185">Reference proteome</keyword>
<feature type="compositionally biased region" description="Polar residues" evidence="2">
    <location>
        <begin position="1866"/>
        <end position="1879"/>
    </location>
</feature>
<feature type="region of interest" description="Disordered" evidence="2">
    <location>
        <begin position="1977"/>
        <end position="1996"/>
    </location>
</feature>
<feature type="region of interest" description="Disordered" evidence="2">
    <location>
        <begin position="1817"/>
        <end position="1840"/>
    </location>
</feature>
<feature type="compositionally biased region" description="Low complexity" evidence="2">
    <location>
        <begin position="478"/>
        <end position="487"/>
    </location>
</feature>
<feature type="domain" description="Nck-associated protein 5 C-terminal" evidence="3">
    <location>
        <begin position="1650"/>
        <end position="1739"/>
    </location>
</feature>
<dbReference type="GO" id="GO:0007019">
    <property type="term" value="P:microtubule depolymerization"/>
    <property type="evidence" value="ECO:0007669"/>
    <property type="project" value="TreeGrafter"/>
</dbReference>
<feature type="region of interest" description="Disordered" evidence="2">
    <location>
        <begin position="1719"/>
        <end position="1802"/>
    </location>
</feature>
<feature type="region of interest" description="Disordered" evidence="2">
    <location>
        <begin position="623"/>
        <end position="651"/>
    </location>
</feature>
<feature type="compositionally biased region" description="Polar residues" evidence="2">
    <location>
        <begin position="864"/>
        <end position="890"/>
    </location>
</feature>
<feature type="coiled-coil region" evidence="1">
    <location>
        <begin position="73"/>
        <end position="176"/>
    </location>
</feature>
<dbReference type="GO" id="GO:0001578">
    <property type="term" value="P:microtubule bundle formation"/>
    <property type="evidence" value="ECO:0007669"/>
    <property type="project" value="TreeGrafter"/>
</dbReference>
<feature type="region of interest" description="Disordered" evidence="2">
    <location>
        <begin position="467"/>
        <end position="490"/>
    </location>
</feature>
<feature type="region of interest" description="Disordered" evidence="2">
    <location>
        <begin position="200"/>
        <end position="224"/>
    </location>
</feature>
<name>A0A3Q3R7N2_MONAL</name>
<feature type="compositionally biased region" description="Low complexity" evidence="2">
    <location>
        <begin position="1055"/>
        <end position="1065"/>
    </location>
</feature>
<feature type="region of interest" description="Disordered" evidence="2">
    <location>
        <begin position="2010"/>
        <end position="2030"/>
    </location>
</feature>
<organism evidence="4 5">
    <name type="scientific">Monopterus albus</name>
    <name type="common">Swamp eel</name>
    <dbReference type="NCBI Taxonomy" id="43700"/>
    <lineage>
        <taxon>Eukaryota</taxon>
        <taxon>Metazoa</taxon>
        <taxon>Chordata</taxon>
        <taxon>Craniata</taxon>
        <taxon>Vertebrata</taxon>
        <taxon>Euteleostomi</taxon>
        <taxon>Actinopterygii</taxon>
        <taxon>Neopterygii</taxon>
        <taxon>Teleostei</taxon>
        <taxon>Neoteleostei</taxon>
        <taxon>Acanthomorphata</taxon>
        <taxon>Anabantaria</taxon>
        <taxon>Synbranchiformes</taxon>
        <taxon>Synbranchidae</taxon>
        <taxon>Monopterus</taxon>
    </lineage>
</organism>
<reference evidence="4" key="1">
    <citation type="submission" date="2025-08" db="UniProtKB">
        <authorList>
            <consortium name="Ensembl"/>
        </authorList>
    </citation>
    <scope>IDENTIFICATION</scope>
</reference>
<feature type="domain" description="Nck-associated protein 5 C-terminal" evidence="3">
    <location>
        <begin position="1488"/>
        <end position="1638"/>
    </location>
</feature>
<feature type="compositionally biased region" description="Polar residues" evidence="2">
    <location>
        <begin position="811"/>
        <end position="829"/>
    </location>
</feature>
<dbReference type="InterPro" id="IPR026163">
    <property type="entry name" value="Nckap5l"/>
</dbReference>
<feature type="region of interest" description="Disordered" evidence="2">
    <location>
        <begin position="1042"/>
        <end position="1155"/>
    </location>
</feature>
<dbReference type="OrthoDB" id="8930856at2759"/>
<feature type="compositionally biased region" description="Basic and acidic residues" evidence="2">
    <location>
        <begin position="1111"/>
        <end position="1121"/>
    </location>
</feature>
<keyword evidence="1" id="KW-0175">Coiled coil</keyword>
<feature type="region of interest" description="Disordered" evidence="2">
    <location>
        <begin position="1853"/>
        <end position="1896"/>
    </location>
</feature>
<dbReference type="InterPro" id="IPR032769">
    <property type="entry name" value="NCKAP5_C"/>
</dbReference>
<proteinExistence type="predicted"/>
<feature type="region of interest" description="Disordered" evidence="2">
    <location>
        <begin position="1454"/>
        <end position="1480"/>
    </location>
</feature>
<evidence type="ECO:0000259" key="3">
    <source>
        <dbReference type="Pfam" id="PF15246"/>
    </source>
</evidence>
<dbReference type="Ensembl" id="ENSMALT00000028925.1">
    <property type="protein sequence ID" value="ENSMALP00000028407.1"/>
    <property type="gene ID" value="ENSMALG00000019680.1"/>
</dbReference>
<feature type="compositionally biased region" description="Polar residues" evidence="2">
    <location>
        <begin position="210"/>
        <end position="221"/>
    </location>
</feature>
<feature type="region of interest" description="Disordered" evidence="2">
    <location>
        <begin position="766"/>
        <end position="1009"/>
    </location>
</feature>
<reference evidence="4" key="2">
    <citation type="submission" date="2025-09" db="UniProtKB">
        <authorList>
            <consortium name="Ensembl"/>
        </authorList>
    </citation>
    <scope>IDENTIFICATION</scope>
</reference>
<dbReference type="PANTHER" id="PTHR21740:SF0">
    <property type="entry name" value="NCK-ASSOCIATED PROTEIN 5"/>
    <property type="match status" value="1"/>
</dbReference>
<sequence length="2049" mass="222495">MFSAAIKGNSTSSHCLPKQNTSESVGVADLLSGEDPAGAEATQVCGSLQGQVTMNSHLEHREHLKRLSLDSSLLEYMDANKCINELLKQLEEERRNVRREKLAVARLQREVARSKSEGTMREKLIHELEEERRLRLESEKRLREVTEESELGRAQMVSLQQQFSRMEETVRSLLQNQGILEQTAVGTVDIMKAYKDKFSEEVQKQHDGSTENGSPPATQADSGLLVSADPDASQAEENKDKTKLLLERLKALEEENSALATENESQREQYERCLDEVANQVVQALLTQKDLREECLKLRTRVFDLEQQNRALSILFQQKIKPASDLLLQKLHSRIMDLSAADLLLEPERSKAFLLSRNTDNPSNEVQLNRKAGFPMVKCLSQLSLTVPVPVYPHSSCSSSELSLSSACSEFSSGSYTWNDGRSCGKMSSLTWEKRLSLGSSAPSNICAPVEEQLPTRHKESHILEGLKKLQSRKHRSSSSSSKVSKSGYKDCMNSNEGIYSLGIKSSSKGVSKPTHVGRTSAAGGKKFSYDSDDADDELVHSGHGVNIPTKDSWLYCKRRFHSISDSLCSWDGIQDSGGGGNGNSGAVATKHPSGYDSKERPEKLMSFINSFLPEGGQASAFTKPSRLHFSPSEPEGSNHLSDVDDPGELKSESTEIHMSFSLLPLQAERDSKRLSWDASKLLAQQCLQRDQGQTQSADERPRPISVIKEPKEVKCTHSEESKLVIFDVGESIGLCSQKLAASPVAHNDIQASKVVADYTELVPQDKPTRQKSANVRNYAVLESPEKPSDYQTGTSKASSSREGSAERLSMQLTPQRTLIKPPNSQVNKGHSIPPMNDSAGPKSSGSMIPGHNKPSGSPLRLSKGSTTQPNNSGNSGPSGQEKSPSSPTVKMSKFIKTPGNCSQSPKVVNPKLPGKADWSKGSSSSSIHLSRRHLEYADNGEQPSRDTLCETSKNKLRSPSPPPPPGRSTSLLIRPNYEGSPLAHKTGVAQPSTPTTVRGPPPSYYTSLAPNMQTTLPIKDKDCLDLDAGYGTALAPQKLVDKTSQHLQESPALTQTSTKGTTKRMTTKDYLPSANSGCAPESENAPKNSKNVPPPYSDLRGSALQKSFAHKKESSQEKVHQTVQESTISLPVSLQKTTQGKPEPQNGKAVVSPPSSVMISPKVVEKASKTRIPMGFKAFLKSPPSHKNSSSIPDKQEKDHINSVSKETVTSNISTQCDSLQPVYSIDSAPKMPITEGKVEAQSGLLEEDVHAAVLQEDGGVCDKGKRSSHLFSRSISVTTKPHLKPALGMNGAKARSQSFSTNYIEKPNTSVIDGPGKMRTQIITNSGERGNSLSRQSSLEVPSFGSTESPVHSPRTRLSHYGGMSVSNSHNVIPERMSKSGSKGEGSPCTVKGEVVTSPSQKEMCTLPISDRIGSNNIHKPANVASHPEFQPPSPCVYSSENPVRETGGIATTTSEPDFSKEIKSQTNTPNKLPNMEDKKISPTACTIEEKVMMGIEENVQKCQEQEKVAANETKQKTGPSLANWFGLRKSKLPALSGKKADSPKGKEEKKELKIGSVLGGKQMKSDKKKDKKKNENQQKDSQEAQNLPEMNNKLSSIMDHCNNQMGQIASQIQCTTAFIGKDQLVKELLGRTAVKGSVAASPPGIATPKKHSEMKGDVEICPDTTALIMTQKIKLRAENEEGHIPDTTCQDHMIGSSCQMRTLDSGIGTFPLPDSVTRAGSRHIPKSESSPDGMTAGSAELNQELPSCYPDPSQPDVKVPSLPKTHLHAPISMGHSLSDSTVTCSSNSQNTQSQLPKLATSDAIRIKRLSLCAPRSQVSTEDKKREAERKVKPKDHDLSGERVLLVCTYSGSSSDTETEPEGTGSTLGSPQRTLISRTKKRDSVDQNEETLKRSSLGKPLSIMDYYKHDMFSLLEKDSRRISQFSALHRESSLDGEAGDRLSKELAMEKTPVSVNQPGSLDFSLESLNELNHSCSSSSGPYPDTGSGGCRGECHTNAGRNTEDCCKVGEPSPSSFSSKPGADPVGSLSDSLYDSFSSCTSQGSNDV</sequence>
<dbReference type="Pfam" id="PF15246">
    <property type="entry name" value="NCKAP5"/>
    <property type="match status" value="2"/>
</dbReference>
<evidence type="ECO:0000313" key="5">
    <source>
        <dbReference type="Proteomes" id="UP000261600"/>
    </source>
</evidence>
<evidence type="ECO:0000256" key="1">
    <source>
        <dbReference type="SAM" id="Coils"/>
    </source>
</evidence>
<feature type="region of interest" description="Disordered" evidence="2">
    <location>
        <begin position="579"/>
        <end position="600"/>
    </location>
</feature>
<dbReference type="Proteomes" id="UP000261600">
    <property type="component" value="Unplaced"/>
</dbReference>
<protein>
    <recommendedName>
        <fullName evidence="3">Nck-associated protein 5 C-terminal domain-containing protein</fullName>
    </recommendedName>
</protein>
<evidence type="ECO:0000313" key="4">
    <source>
        <dbReference type="Ensembl" id="ENSMALP00000028407.1"/>
    </source>
</evidence>
<feature type="compositionally biased region" description="Polar residues" evidence="2">
    <location>
        <begin position="1203"/>
        <end position="1213"/>
    </location>
</feature>
<feature type="region of interest" description="Disordered" evidence="2">
    <location>
        <begin position="1537"/>
        <end position="1592"/>
    </location>
</feature>